<gene>
    <name evidence="3" type="ORF">GYMLUDRAFT_48681</name>
</gene>
<reference evidence="3 4" key="1">
    <citation type="submission" date="2014-04" db="EMBL/GenBank/DDBJ databases">
        <title>Evolutionary Origins and Diversification of the Mycorrhizal Mutualists.</title>
        <authorList>
            <consortium name="DOE Joint Genome Institute"/>
            <consortium name="Mycorrhizal Genomics Consortium"/>
            <person name="Kohler A."/>
            <person name="Kuo A."/>
            <person name="Nagy L.G."/>
            <person name="Floudas D."/>
            <person name="Copeland A."/>
            <person name="Barry K.W."/>
            <person name="Cichocki N."/>
            <person name="Veneault-Fourrey C."/>
            <person name="LaButti K."/>
            <person name="Lindquist E.A."/>
            <person name="Lipzen A."/>
            <person name="Lundell T."/>
            <person name="Morin E."/>
            <person name="Murat C."/>
            <person name="Riley R."/>
            <person name="Ohm R."/>
            <person name="Sun H."/>
            <person name="Tunlid A."/>
            <person name="Henrissat B."/>
            <person name="Grigoriev I.V."/>
            <person name="Hibbett D.S."/>
            <person name="Martin F."/>
        </authorList>
    </citation>
    <scope>NUCLEOTIDE SEQUENCE [LARGE SCALE GENOMIC DNA]</scope>
    <source>
        <strain evidence="3 4">FD-317 M1</strain>
    </source>
</reference>
<dbReference type="PROSITE" id="PS51471">
    <property type="entry name" value="FE2OG_OXY"/>
    <property type="match status" value="1"/>
</dbReference>
<organism evidence="3 4">
    <name type="scientific">Collybiopsis luxurians FD-317 M1</name>
    <dbReference type="NCBI Taxonomy" id="944289"/>
    <lineage>
        <taxon>Eukaryota</taxon>
        <taxon>Fungi</taxon>
        <taxon>Dikarya</taxon>
        <taxon>Basidiomycota</taxon>
        <taxon>Agaricomycotina</taxon>
        <taxon>Agaricomycetes</taxon>
        <taxon>Agaricomycetidae</taxon>
        <taxon>Agaricales</taxon>
        <taxon>Marasmiineae</taxon>
        <taxon>Omphalotaceae</taxon>
        <taxon>Collybiopsis</taxon>
        <taxon>Collybiopsis luxurians</taxon>
    </lineage>
</organism>
<dbReference type="SUPFAM" id="SSF51197">
    <property type="entry name" value="Clavaminate synthase-like"/>
    <property type="match status" value="1"/>
</dbReference>
<protein>
    <recommendedName>
        <fullName evidence="2">Fe2OG dioxygenase domain-containing protein</fullName>
    </recommendedName>
</protein>
<proteinExistence type="inferred from homology"/>
<dbReference type="InterPro" id="IPR044861">
    <property type="entry name" value="IPNS-like_FE2OG_OXY"/>
</dbReference>
<dbReference type="GO" id="GO:0046872">
    <property type="term" value="F:metal ion binding"/>
    <property type="evidence" value="ECO:0007669"/>
    <property type="project" value="UniProtKB-KW"/>
</dbReference>
<dbReference type="EMBL" id="KN834815">
    <property type="protein sequence ID" value="KIK54549.1"/>
    <property type="molecule type" value="Genomic_DNA"/>
</dbReference>
<dbReference type="Pfam" id="PF03171">
    <property type="entry name" value="2OG-FeII_Oxy"/>
    <property type="match status" value="1"/>
</dbReference>
<dbReference type="AlphaFoldDB" id="A0A0D0BXM7"/>
<dbReference type="InterPro" id="IPR027443">
    <property type="entry name" value="IPNS-like_sf"/>
</dbReference>
<evidence type="ECO:0000313" key="4">
    <source>
        <dbReference type="Proteomes" id="UP000053593"/>
    </source>
</evidence>
<evidence type="ECO:0000259" key="2">
    <source>
        <dbReference type="PROSITE" id="PS51471"/>
    </source>
</evidence>
<dbReference type="InterPro" id="IPR005123">
    <property type="entry name" value="Oxoglu/Fe-dep_dioxygenase_dom"/>
</dbReference>
<keyword evidence="1" id="KW-0479">Metal-binding</keyword>
<dbReference type="InterPro" id="IPR026992">
    <property type="entry name" value="DIOX_N"/>
</dbReference>
<dbReference type="Proteomes" id="UP000053593">
    <property type="component" value="Unassembled WGS sequence"/>
</dbReference>
<dbReference type="Gene3D" id="2.60.120.330">
    <property type="entry name" value="B-lactam Antibiotic, Isopenicillin N Synthase, Chain"/>
    <property type="match status" value="1"/>
</dbReference>
<keyword evidence="4" id="KW-1185">Reference proteome</keyword>
<keyword evidence="1" id="KW-0560">Oxidoreductase</keyword>
<name>A0A0D0BXM7_9AGAR</name>
<dbReference type="PANTHER" id="PTHR47990">
    <property type="entry name" value="2-OXOGLUTARATE (2OG) AND FE(II)-DEPENDENT OXYGENASE SUPERFAMILY PROTEIN-RELATED"/>
    <property type="match status" value="1"/>
</dbReference>
<evidence type="ECO:0000256" key="1">
    <source>
        <dbReference type="RuleBase" id="RU003682"/>
    </source>
</evidence>
<feature type="domain" description="Fe2OG dioxygenase" evidence="2">
    <location>
        <begin position="159"/>
        <end position="283"/>
    </location>
</feature>
<accession>A0A0D0BXM7</accession>
<evidence type="ECO:0000313" key="3">
    <source>
        <dbReference type="EMBL" id="KIK54549.1"/>
    </source>
</evidence>
<comment type="similarity">
    <text evidence="1">Belongs to the iron/ascorbate-dependent oxidoreductase family.</text>
</comment>
<dbReference type="InterPro" id="IPR050231">
    <property type="entry name" value="Iron_ascorbate_oxido_reductase"/>
</dbReference>
<dbReference type="Pfam" id="PF14226">
    <property type="entry name" value="DIOX_N"/>
    <property type="match status" value="1"/>
</dbReference>
<dbReference type="OrthoDB" id="406156at2759"/>
<keyword evidence="1" id="KW-0408">Iron</keyword>
<dbReference type="HOGENOM" id="CLU_010119_6_2_1"/>
<sequence>MSSRQIPRISLRNFNERKDEIGREIIQAAENVGFFILFDQERPSQQDIEEMFALSTRYFSLSNSIKSQYPFIREHNAGWEKNAQIRPSTGVADPKESLQLQYFRRDTYWPRDLPTIPEFRERCLEFMQSVHDLSMKILTFFAVALEFPPDYFARAHELSFEDCLSTLRLLRYHSLEIDKDIDVPKPKWRAGAHTDFDVLTLLFQESGGDGLEVCPGREAHTSFALGDEWTAVPAKTGEITVNIGDMLMAWSDDRFKSLYHRVRIPGPGDSLNARNSMAYFNQPRPHTVIQGPAHKYEAMTASEYILNAMIRYYRPTHGSEGFTAN</sequence>
<dbReference type="GO" id="GO:0016491">
    <property type="term" value="F:oxidoreductase activity"/>
    <property type="evidence" value="ECO:0007669"/>
    <property type="project" value="UniProtKB-KW"/>
</dbReference>